<dbReference type="EMBL" id="JAEPQZ010000002">
    <property type="protein sequence ID" value="KAG2184679.1"/>
    <property type="molecule type" value="Genomic_DNA"/>
</dbReference>
<dbReference type="Pfam" id="PF07690">
    <property type="entry name" value="MFS_1"/>
    <property type="match status" value="1"/>
</dbReference>
<evidence type="ECO:0000313" key="8">
    <source>
        <dbReference type="Proteomes" id="UP000654370"/>
    </source>
</evidence>
<dbReference type="InterPro" id="IPR011701">
    <property type="entry name" value="MFS"/>
</dbReference>
<evidence type="ECO:0000256" key="5">
    <source>
        <dbReference type="ARBA" id="ARBA00023136"/>
    </source>
</evidence>
<accession>A0A8H7Q1H0</accession>
<evidence type="ECO:0000313" key="7">
    <source>
        <dbReference type="EMBL" id="KAG2184679.1"/>
    </source>
</evidence>
<dbReference type="GO" id="GO:0022857">
    <property type="term" value="F:transmembrane transporter activity"/>
    <property type="evidence" value="ECO:0007669"/>
    <property type="project" value="InterPro"/>
</dbReference>
<gene>
    <name evidence="7" type="ORF">INT43_000592</name>
</gene>
<dbReference type="Proteomes" id="UP000654370">
    <property type="component" value="Unassembled WGS sequence"/>
</dbReference>
<sequence>MPYSLRPSHVLAGTMIIFGIFSVSVAAAKNATTLIVTVKVSAYYSFSAVAGALGGLIAYSTFSNLQNVYGMSSWQWLFLIEGIPTIFIGLLSFAMLPDYPSTASTKWLTTEEKVLCVERMNVNLEKKDVSFDYKQFKAGMKDYKNWMTALISLGLHVPLSSLLFFMPTFVKSMGFSALTSQLMTIPPYAFAFVAIIVASRTADITMQRGYHIFVLSITAAFGYILVFIPSLWAKYCGTILATMGVYGALPIVGQAFQF</sequence>
<comment type="caution">
    <text evidence="7">The sequence shown here is derived from an EMBL/GenBank/DDBJ whole genome shotgun (WGS) entry which is preliminary data.</text>
</comment>
<feature type="transmembrane region" description="Helical" evidence="6">
    <location>
        <begin position="238"/>
        <end position="256"/>
    </location>
</feature>
<evidence type="ECO:0000256" key="1">
    <source>
        <dbReference type="ARBA" id="ARBA00004141"/>
    </source>
</evidence>
<feature type="transmembrane region" description="Helical" evidence="6">
    <location>
        <begin position="146"/>
        <end position="166"/>
    </location>
</feature>
<comment type="subcellular location">
    <subcellularLocation>
        <location evidence="1">Membrane</location>
        <topology evidence="1">Multi-pass membrane protein</topology>
    </subcellularLocation>
</comment>
<protein>
    <submittedName>
        <fullName evidence="7">Uncharacterized protein</fullName>
    </submittedName>
</protein>
<feature type="transmembrane region" description="Helical" evidence="6">
    <location>
        <begin position="178"/>
        <end position="198"/>
    </location>
</feature>
<organism evidence="7 8">
    <name type="scientific">Mortierella isabellina</name>
    <name type="common">Filamentous fungus</name>
    <name type="synonym">Umbelopsis isabellina</name>
    <dbReference type="NCBI Taxonomy" id="91625"/>
    <lineage>
        <taxon>Eukaryota</taxon>
        <taxon>Fungi</taxon>
        <taxon>Fungi incertae sedis</taxon>
        <taxon>Mucoromycota</taxon>
        <taxon>Mucoromycotina</taxon>
        <taxon>Umbelopsidomycetes</taxon>
        <taxon>Umbelopsidales</taxon>
        <taxon>Umbelopsidaceae</taxon>
        <taxon>Umbelopsis</taxon>
    </lineage>
</organism>
<dbReference type="SUPFAM" id="SSF103473">
    <property type="entry name" value="MFS general substrate transporter"/>
    <property type="match status" value="1"/>
</dbReference>
<dbReference type="PANTHER" id="PTHR43791:SF36">
    <property type="entry name" value="TRANSPORTER, PUTATIVE (AFU_ORTHOLOGUE AFUA_6G08340)-RELATED"/>
    <property type="match status" value="1"/>
</dbReference>
<keyword evidence="8" id="KW-1185">Reference proteome</keyword>
<evidence type="ECO:0000256" key="6">
    <source>
        <dbReference type="SAM" id="Phobius"/>
    </source>
</evidence>
<evidence type="ECO:0000256" key="2">
    <source>
        <dbReference type="ARBA" id="ARBA00022448"/>
    </source>
</evidence>
<feature type="transmembrane region" description="Helical" evidence="6">
    <location>
        <begin position="210"/>
        <end position="232"/>
    </location>
</feature>
<keyword evidence="2" id="KW-0813">Transport</keyword>
<keyword evidence="5 6" id="KW-0472">Membrane</keyword>
<dbReference type="PANTHER" id="PTHR43791">
    <property type="entry name" value="PERMEASE-RELATED"/>
    <property type="match status" value="1"/>
</dbReference>
<proteinExistence type="predicted"/>
<evidence type="ECO:0000256" key="4">
    <source>
        <dbReference type="ARBA" id="ARBA00022989"/>
    </source>
</evidence>
<keyword evidence="3 6" id="KW-0812">Transmembrane</keyword>
<feature type="transmembrane region" description="Helical" evidence="6">
    <location>
        <begin position="40"/>
        <end position="62"/>
    </location>
</feature>
<dbReference type="AlphaFoldDB" id="A0A8H7Q1H0"/>
<feature type="transmembrane region" description="Helical" evidence="6">
    <location>
        <begin position="6"/>
        <end position="28"/>
    </location>
</feature>
<dbReference type="OrthoDB" id="2962993at2759"/>
<name>A0A8H7Q1H0_MORIS</name>
<keyword evidence="4 6" id="KW-1133">Transmembrane helix</keyword>
<dbReference type="Gene3D" id="1.20.1250.20">
    <property type="entry name" value="MFS general substrate transporter like domains"/>
    <property type="match status" value="1"/>
</dbReference>
<dbReference type="InterPro" id="IPR036259">
    <property type="entry name" value="MFS_trans_sf"/>
</dbReference>
<reference evidence="7" key="1">
    <citation type="submission" date="2020-12" db="EMBL/GenBank/DDBJ databases">
        <title>Metabolic potential, ecology and presence of endohyphal bacteria is reflected in genomic diversity of Mucoromycotina.</title>
        <authorList>
            <person name="Muszewska A."/>
            <person name="Okrasinska A."/>
            <person name="Steczkiewicz K."/>
            <person name="Drgas O."/>
            <person name="Orlowska M."/>
            <person name="Perlinska-Lenart U."/>
            <person name="Aleksandrzak-Piekarczyk T."/>
            <person name="Szatraj K."/>
            <person name="Zielenkiewicz U."/>
            <person name="Pilsyk S."/>
            <person name="Malc E."/>
            <person name="Mieczkowski P."/>
            <person name="Kruszewska J.S."/>
            <person name="Biernat P."/>
            <person name="Pawlowska J."/>
        </authorList>
    </citation>
    <scope>NUCLEOTIDE SEQUENCE</scope>
    <source>
        <strain evidence="7">WA0000067209</strain>
    </source>
</reference>
<feature type="transmembrane region" description="Helical" evidence="6">
    <location>
        <begin position="74"/>
        <end position="96"/>
    </location>
</feature>
<dbReference type="GO" id="GO:0016020">
    <property type="term" value="C:membrane"/>
    <property type="evidence" value="ECO:0007669"/>
    <property type="project" value="UniProtKB-SubCell"/>
</dbReference>
<evidence type="ECO:0000256" key="3">
    <source>
        <dbReference type="ARBA" id="ARBA00022692"/>
    </source>
</evidence>